<dbReference type="InParanoid" id="W0RTK2"/>
<keyword evidence="2" id="KW-0998">Cell outer membrane</keyword>
<evidence type="ECO:0000259" key="5">
    <source>
        <dbReference type="Pfam" id="PF07715"/>
    </source>
</evidence>
<dbReference type="HOGENOM" id="CLU_131436_0_0_0"/>
<evidence type="ECO:0000256" key="2">
    <source>
        <dbReference type="PROSITE-ProRule" id="PRU01360"/>
    </source>
</evidence>
<dbReference type="eggNOG" id="COG1629">
    <property type="taxonomic scope" value="Bacteria"/>
</dbReference>
<dbReference type="GO" id="GO:0044718">
    <property type="term" value="P:siderophore transmembrane transport"/>
    <property type="evidence" value="ECO:0007669"/>
    <property type="project" value="TreeGrafter"/>
</dbReference>
<accession>W0RTK2</accession>
<dbReference type="KEGG" id="gba:J421_6242"/>
<dbReference type="InterPro" id="IPR039426">
    <property type="entry name" value="TonB-dep_rcpt-like"/>
</dbReference>
<dbReference type="InterPro" id="IPR023997">
    <property type="entry name" value="TonB-dep_OMP_SusC/RagA_CS"/>
</dbReference>
<evidence type="ECO:0000256" key="4">
    <source>
        <dbReference type="SAM" id="SignalP"/>
    </source>
</evidence>
<dbReference type="InterPro" id="IPR037066">
    <property type="entry name" value="Plug_dom_sf"/>
</dbReference>
<protein>
    <submittedName>
        <fullName evidence="6">TonB-dependent outer membrane protein SusC/RagA, conserved site</fullName>
    </submittedName>
</protein>
<evidence type="ECO:0000256" key="3">
    <source>
        <dbReference type="SAM" id="MobiDB-lite"/>
    </source>
</evidence>
<keyword evidence="1 4" id="KW-0732">Signal</keyword>
<dbReference type="AlphaFoldDB" id="W0RTK2"/>
<evidence type="ECO:0000313" key="7">
    <source>
        <dbReference type="Proteomes" id="UP000019151"/>
    </source>
</evidence>
<keyword evidence="2" id="KW-0812">Transmembrane</keyword>
<dbReference type="SUPFAM" id="SSF56935">
    <property type="entry name" value="Porins"/>
    <property type="match status" value="1"/>
</dbReference>
<keyword evidence="2" id="KW-1134">Transmembrane beta strand</keyword>
<dbReference type="RefSeq" id="WP_025415068.1">
    <property type="nucleotide sequence ID" value="NZ_CP007130.1"/>
</dbReference>
<dbReference type="PANTHER" id="PTHR30069">
    <property type="entry name" value="TONB-DEPENDENT OUTER MEMBRANE RECEPTOR"/>
    <property type="match status" value="1"/>
</dbReference>
<dbReference type="Pfam" id="PF07715">
    <property type="entry name" value="Plug"/>
    <property type="match status" value="1"/>
</dbReference>
<keyword evidence="2" id="KW-0472">Membrane</keyword>
<dbReference type="PATRIC" id="fig|861299.3.peg.6309"/>
<feature type="domain" description="TonB-dependent receptor plug" evidence="5">
    <location>
        <begin position="40"/>
        <end position="140"/>
    </location>
</feature>
<evidence type="ECO:0000256" key="1">
    <source>
        <dbReference type="ARBA" id="ARBA00022729"/>
    </source>
</evidence>
<dbReference type="GO" id="GO:0015344">
    <property type="term" value="F:siderophore uptake transmembrane transporter activity"/>
    <property type="evidence" value="ECO:0007669"/>
    <property type="project" value="TreeGrafter"/>
</dbReference>
<keyword evidence="7" id="KW-1185">Reference proteome</keyword>
<comment type="similarity">
    <text evidence="2">Belongs to the TonB-dependent receptor family.</text>
</comment>
<dbReference type="PROSITE" id="PS52016">
    <property type="entry name" value="TONB_DEPENDENT_REC_3"/>
    <property type="match status" value="1"/>
</dbReference>
<reference evidence="6 7" key="1">
    <citation type="journal article" date="2014" name="Genome Announc.">
        <title>Genome Sequence and Methylome of Soil Bacterium Gemmatirosa kalamazoonensis KBS708T, a Member of the Rarely Cultivated Gemmatimonadetes Phylum.</title>
        <authorList>
            <person name="Debruyn J.M."/>
            <person name="Radosevich M."/>
            <person name="Wommack K.E."/>
            <person name="Polson S.W."/>
            <person name="Hauser L.J."/>
            <person name="Fawaz M.N."/>
            <person name="Korlach J."/>
            <person name="Tsai Y.C."/>
        </authorList>
    </citation>
    <scope>NUCLEOTIDE SEQUENCE [LARGE SCALE GENOMIC DNA]</scope>
    <source>
        <strain evidence="6 7">KBS708</strain>
        <plasmid evidence="7">Plasmid 2</plasmid>
    </source>
</reference>
<proteinExistence type="inferred from homology"/>
<dbReference type="GO" id="GO:0009279">
    <property type="term" value="C:cell outer membrane"/>
    <property type="evidence" value="ECO:0007669"/>
    <property type="project" value="UniProtKB-SubCell"/>
</dbReference>
<name>W0RTK2_9BACT</name>
<keyword evidence="2" id="KW-0813">Transport</keyword>
<organism evidence="6 7">
    <name type="scientific">Gemmatirosa kalamazoonensis</name>
    <dbReference type="NCBI Taxonomy" id="861299"/>
    <lineage>
        <taxon>Bacteria</taxon>
        <taxon>Pseudomonadati</taxon>
        <taxon>Gemmatimonadota</taxon>
        <taxon>Gemmatimonadia</taxon>
        <taxon>Gemmatimonadales</taxon>
        <taxon>Gemmatimonadaceae</taxon>
        <taxon>Gemmatirosa</taxon>
    </lineage>
</organism>
<dbReference type="Gene3D" id="2.170.130.10">
    <property type="entry name" value="TonB-dependent receptor, plug domain"/>
    <property type="match status" value="1"/>
</dbReference>
<feature type="signal peptide" evidence="4">
    <location>
        <begin position="1"/>
        <end position="29"/>
    </location>
</feature>
<evidence type="ECO:0000313" key="6">
    <source>
        <dbReference type="EMBL" id="AHG93777.1"/>
    </source>
</evidence>
<feature type="chain" id="PRO_5004795409" evidence="4">
    <location>
        <begin position="30"/>
        <end position="151"/>
    </location>
</feature>
<dbReference type="EMBL" id="CP007130">
    <property type="protein sequence ID" value="AHG93777.1"/>
    <property type="molecule type" value="Genomic_DNA"/>
</dbReference>
<comment type="subcellular location">
    <subcellularLocation>
        <location evidence="2">Cell outer membrane</location>
        <topology evidence="2">Multi-pass membrane protein</topology>
    </subcellularLocation>
</comment>
<dbReference type="PROSITE" id="PS51257">
    <property type="entry name" value="PROKAR_LIPOPROTEIN"/>
    <property type="match status" value="1"/>
</dbReference>
<dbReference type="NCBIfam" id="TIGR04057">
    <property type="entry name" value="SusC_RagA_signa"/>
    <property type="match status" value="1"/>
</dbReference>
<dbReference type="InterPro" id="IPR012910">
    <property type="entry name" value="Plug_dom"/>
</dbReference>
<sequence>MSTSALRRLAATSLVAIAGCAGGSSQAPAPSPEPVAPPNATVTSKDVQQSANVPIEQVLNGRVAGVTVGRASDGSLTVRIRGATSFTGPEEPLYVVDGVPIAAGPGGSLAGINPYDIESISVLKDAASLTMYGSRGANGVILIKTKKAKKP</sequence>
<gene>
    <name evidence="6" type="ORF">J421_6242</name>
</gene>
<geneLocation type="plasmid" evidence="6 7">
    <name>2</name>
</geneLocation>
<keyword evidence="6" id="KW-0614">Plasmid</keyword>
<dbReference type="Proteomes" id="UP000019151">
    <property type="component" value="Plasmid 2"/>
</dbReference>
<feature type="region of interest" description="Disordered" evidence="3">
    <location>
        <begin position="22"/>
        <end position="47"/>
    </location>
</feature>
<dbReference type="PANTHER" id="PTHR30069:SF29">
    <property type="entry name" value="HEMOGLOBIN AND HEMOGLOBIN-HAPTOGLOBIN-BINDING PROTEIN 1-RELATED"/>
    <property type="match status" value="1"/>
</dbReference>
<dbReference type="OrthoDB" id="9768177at2"/>